<evidence type="ECO:0000313" key="11">
    <source>
        <dbReference type="EMBL" id="CAF9916726.1"/>
    </source>
</evidence>
<name>A0A8H3F203_9LECA</name>
<dbReference type="Pfam" id="PF12253">
    <property type="entry name" value="CAF1A_dimeriz"/>
    <property type="match status" value="1"/>
</dbReference>
<dbReference type="Proteomes" id="UP000664521">
    <property type="component" value="Unassembled WGS sequence"/>
</dbReference>
<dbReference type="GO" id="GO:0006281">
    <property type="term" value="P:DNA repair"/>
    <property type="evidence" value="ECO:0007669"/>
    <property type="project" value="UniProtKB-KW"/>
</dbReference>
<gene>
    <name evidence="11" type="primary">RLF2</name>
    <name evidence="11" type="ORF">HETSPECPRED_002992</name>
</gene>
<evidence type="ECO:0000256" key="4">
    <source>
        <dbReference type="ARBA" id="ARBA00023186"/>
    </source>
</evidence>
<dbReference type="InterPro" id="IPR021644">
    <property type="entry name" value="CAF-1_p150_acidic"/>
</dbReference>
<protein>
    <submittedName>
        <fullName evidence="11">Chromatin assembly factor-I (CAF-I) p90 subunit</fullName>
    </submittedName>
</protein>
<dbReference type="PANTHER" id="PTHR15272">
    <property type="entry name" value="CHROMATIN ASSEMBLY FACTOR 1 SUBUNIT A CAF-1 SUBUNIT A"/>
    <property type="match status" value="1"/>
</dbReference>
<dbReference type="InterPro" id="IPR022043">
    <property type="entry name" value="CAF1A_DD"/>
</dbReference>
<sequence length="643" mass="71860">MATSSPRKRSFADADLDVLSGLEEMVHKELQSVQNSPQPQNPPQSSSGNPKQIHDAHQIASPSPSTSTLSTALDLSPVKFSIANTSTGNPPKRQKLTFAEKEARRLEKEVDMRQKAELKARKEEEKLLKDRQRVEEKTLKEEKKQALLVEREEKRKAREEQDRAKEQEKRLKEEEKNKKERSQLRLNAFFKQPAIFQQESSGSPVRDTTSPLGSRRGSISSVYAPDVMSRDRSAPATPQKPLPVYEKVFPAFFLHSHTALAPWNRFERDEEALGCTCSRLDSSLGAPVEALGKLTSQDLPTKLADLLQIPLKRTRRPRQPLPAVRDIIAQIQGASYQPIDLTIPTSRRPKATQTPLDLLHSVPMKSLKFVEDVRPPYIGTCTQLPPGVTAAELGRNPFGRKVLSLDYDYDSEAEWEAPGEGEDLDSEGDDDLEEDDDGDDMRDFVVDESATEVKRRIPILTNTEHTSTGICWEDSEGKSRTAIGAHTPSIDMNQFKLEMLHDEPAFPIDQYSTAYWMAEIEVQPRAPYTSAAMNPPRVPLNAINRVNQQIPHNAFANNMNQKAAKPVTVKKYIAPELLDEFKQAVAGSDSTKLGIVEELKKKFPKQSKGALSDTLTAIADRVGSGLGDKRWVIKSEFQTTAGK</sequence>
<dbReference type="InterPro" id="IPR048800">
    <property type="entry name" value="Cac1-like_C"/>
</dbReference>
<comment type="caution">
    <text evidence="11">The sequence shown here is derived from an EMBL/GenBank/DDBJ whole genome shotgun (WGS) entry which is preliminary data.</text>
</comment>
<evidence type="ECO:0000259" key="9">
    <source>
        <dbReference type="Pfam" id="PF12253"/>
    </source>
</evidence>
<organism evidence="11 12">
    <name type="scientific">Heterodermia speciosa</name>
    <dbReference type="NCBI Taxonomy" id="116794"/>
    <lineage>
        <taxon>Eukaryota</taxon>
        <taxon>Fungi</taxon>
        <taxon>Dikarya</taxon>
        <taxon>Ascomycota</taxon>
        <taxon>Pezizomycotina</taxon>
        <taxon>Lecanoromycetes</taxon>
        <taxon>OSLEUM clade</taxon>
        <taxon>Lecanoromycetidae</taxon>
        <taxon>Caliciales</taxon>
        <taxon>Physciaceae</taxon>
        <taxon>Heterodermia</taxon>
    </lineage>
</organism>
<evidence type="ECO:0000256" key="3">
    <source>
        <dbReference type="ARBA" id="ARBA00022763"/>
    </source>
</evidence>
<feature type="compositionally biased region" description="Low complexity" evidence="7">
    <location>
        <begin position="60"/>
        <end position="70"/>
    </location>
</feature>
<keyword evidence="3" id="KW-0227">DNA damage</keyword>
<dbReference type="GO" id="GO:0005634">
    <property type="term" value="C:nucleus"/>
    <property type="evidence" value="ECO:0007669"/>
    <property type="project" value="UniProtKB-SubCell"/>
</dbReference>
<accession>A0A8H3F203</accession>
<evidence type="ECO:0000256" key="7">
    <source>
        <dbReference type="SAM" id="MobiDB-lite"/>
    </source>
</evidence>
<evidence type="ECO:0000259" key="10">
    <source>
        <dbReference type="Pfam" id="PF21796"/>
    </source>
</evidence>
<feature type="compositionally biased region" description="Acidic residues" evidence="7">
    <location>
        <begin position="412"/>
        <end position="440"/>
    </location>
</feature>
<dbReference type="OrthoDB" id="79480at2759"/>
<dbReference type="GO" id="GO:0033186">
    <property type="term" value="C:CAF-1 complex"/>
    <property type="evidence" value="ECO:0007669"/>
    <property type="project" value="TreeGrafter"/>
</dbReference>
<keyword evidence="6" id="KW-0539">Nucleus</keyword>
<dbReference type="GO" id="GO:0006260">
    <property type="term" value="P:DNA replication"/>
    <property type="evidence" value="ECO:0007669"/>
    <property type="project" value="UniProtKB-KW"/>
</dbReference>
<keyword evidence="5" id="KW-0234">DNA repair</keyword>
<dbReference type="Pfam" id="PF11600">
    <property type="entry name" value="CAF1A_acidic"/>
    <property type="match status" value="1"/>
</dbReference>
<dbReference type="GO" id="GO:0006334">
    <property type="term" value="P:nucleosome assembly"/>
    <property type="evidence" value="ECO:0007669"/>
    <property type="project" value="TreeGrafter"/>
</dbReference>
<dbReference type="PANTHER" id="PTHR15272:SF0">
    <property type="entry name" value="CHROMATIN ASSEMBLY FACTOR 1 SUBUNIT A"/>
    <property type="match status" value="1"/>
</dbReference>
<proteinExistence type="predicted"/>
<evidence type="ECO:0000313" key="12">
    <source>
        <dbReference type="Proteomes" id="UP000664521"/>
    </source>
</evidence>
<evidence type="ECO:0000259" key="8">
    <source>
        <dbReference type="Pfam" id="PF11600"/>
    </source>
</evidence>
<comment type="subcellular location">
    <subcellularLocation>
        <location evidence="1">Nucleus</location>
    </subcellularLocation>
</comment>
<feature type="compositionally biased region" description="Low complexity" evidence="7">
    <location>
        <begin position="31"/>
        <end position="50"/>
    </location>
</feature>
<feature type="region of interest" description="Disordered" evidence="7">
    <location>
        <begin position="135"/>
        <end position="184"/>
    </location>
</feature>
<dbReference type="Pfam" id="PF21796">
    <property type="entry name" value="Cac1_C"/>
    <property type="match status" value="1"/>
</dbReference>
<keyword evidence="4" id="KW-0143">Chaperone</keyword>
<feature type="compositionally biased region" description="Basic and acidic residues" evidence="7">
    <location>
        <begin position="135"/>
        <end position="183"/>
    </location>
</feature>
<evidence type="ECO:0000256" key="5">
    <source>
        <dbReference type="ARBA" id="ARBA00023204"/>
    </source>
</evidence>
<feature type="region of interest" description="Disordered" evidence="7">
    <location>
        <begin position="412"/>
        <end position="442"/>
    </location>
</feature>
<feature type="region of interest" description="Disordered" evidence="7">
    <location>
        <begin position="197"/>
        <end position="239"/>
    </location>
</feature>
<keyword evidence="2" id="KW-0235">DNA replication</keyword>
<evidence type="ECO:0000256" key="6">
    <source>
        <dbReference type="ARBA" id="ARBA00023242"/>
    </source>
</evidence>
<feature type="domain" description="Chromatin assembly factor 1 subunit A dimerization" evidence="9">
    <location>
        <begin position="365"/>
        <end position="439"/>
    </location>
</feature>
<dbReference type="EMBL" id="CAJPDS010000018">
    <property type="protein sequence ID" value="CAF9916726.1"/>
    <property type="molecule type" value="Genomic_DNA"/>
</dbReference>
<keyword evidence="12" id="KW-1185">Reference proteome</keyword>
<reference evidence="11" key="1">
    <citation type="submission" date="2021-03" db="EMBL/GenBank/DDBJ databases">
        <authorList>
            <person name="Tagirdzhanova G."/>
        </authorList>
    </citation>
    <scope>NUCLEOTIDE SEQUENCE</scope>
</reference>
<feature type="compositionally biased region" description="Polar residues" evidence="7">
    <location>
        <begin position="197"/>
        <end position="221"/>
    </location>
</feature>
<evidence type="ECO:0000256" key="1">
    <source>
        <dbReference type="ARBA" id="ARBA00004123"/>
    </source>
</evidence>
<feature type="region of interest" description="Disordered" evidence="7">
    <location>
        <begin position="29"/>
        <end position="70"/>
    </location>
</feature>
<evidence type="ECO:0000256" key="2">
    <source>
        <dbReference type="ARBA" id="ARBA00022705"/>
    </source>
</evidence>
<feature type="domain" description="Chromatin assembly factor 1 p150 subunit acidic region" evidence="8">
    <location>
        <begin position="93"/>
        <end position="186"/>
    </location>
</feature>
<feature type="domain" description="Chromatin assembly factor 1 subunit Cac1-like C-terminal" evidence="10">
    <location>
        <begin position="578"/>
        <end position="633"/>
    </location>
</feature>
<dbReference type="AlphaFoldDB" id="A0A8H3F203"/>